<reference evidence="1" key="2">
    <citation type="journal article" date="2014" name="ISME J.">
        <title>Microbial stratification in low pH oxic and suboxic macroscopic growths along an acid mine drainage.</title>
        <authorList>
            <person name="Mendez-Garcia C."/>
            <person name="Mesa V."/>
            <person name="Sprenger R.R."/>
            <person name="Richter M."/>
            <person name="Diez M.S."/>
            <person name="Solano J."/>
            <person name="Bargiela R."/>
            <person name="Golyshina O.V."/>
            <person name="Manteca A."/>
            <person name="Ramos J.L."/>
            <person name="Gallego J.R."/>
            <person name="Llorente I."/>
            <person name="Martins Dos Santos V.A."/>
            <person name="Jensen O.N."/>
            <person name="Pelaez A.I."/>
            <person name="Sanchez J."/>
            <person name="Ferrer M."/>
        </authorList>
    </citation>
    <scope>NUCLEOTIDE SEQUENCE</scope>
</reference>
<organism evidence="1">
    <name type="scientific">mine drainage metagenome</name>
    <dbReference type="NCBI Taxonomy" id="410659"/>
    <lineage>
        <taxon>unclassified sequences</taxon>
        <taxon>metagenomes</taxon>
        <taxon>ecological metagenomes</taxon>
    </lineage>
</organism>
<dbReference type="PANTHER" id="PTHR42655">
    <property type="entry name" value="GLYCOGEN PHOSPHORYLASE"/>
    <property type="match status" value="1"/>
</dbReference>
<reference evidence="1" key="1">
    <citation type="submission" date="2013-08" db="EMBL/GenBank/DDBJ databases">
        <authorList>
            <person name="Mendez C."/>
            <person name="Richter M."/>
            <person name="Ferrer M."/>
            <person name="Sanchez J."/>
        </authorList>
    </citation>
    <scope>NUCLEOTIDE SEQUENCE</scope>
</reference>
<accession>T1CA60</accession>
<gene>
    <name evidence="1" type="ORF">B1A_09191</name>
</gene>
<comment type="caution">
    <text evidence="1">The sequence shown here is derived from an EMBL/GenBank/DDBJ whole genome shotgun (WGS) entry which is preliminary data.</text>
</comment>
<dbReference type="AlphaFoldDB" id="T1CA60"/>
<dbReference type="PANTHER" id="PTHR42655:SF1">
    <property type="entry name" value="GLYCOGEN PHOSPHORYLASE"/>
    <property type="match status" value="1"/>
</dbReference>
<dbReference type="EMBL" id="AUZX01006544">
    <property type="protein sequence ID" value="EQD63320.1"/>
    <property type="molecule type" value="Genomic_DNA"/>
</dbReference>
<evidence type="ECO:0000313" key="1">
    <source>
        <dbReference type="EMBL" id="EQD63320.1"/>
    </source>
</evidence>
<dbReference type="InterPro" id="IPR052182">
    <property type="entry name" value="Glycogen/Maltodextrin_Phosph"/>
</dbReference>
<proteinExistence type="predicted"/>
<protein>
    <submittedName>
        <fullName evidence="1">Alpha-glucan phosphorylase</fullName>
    </submittedName>
</protein>
<name>T1CA60_9ZZZZ</name>
<dbReference type="SUPFAM" id="SSF53756">
    <property type="entry name" value="UDP-Glycosyltransferase/glycogen phosphorylase"/>
    <property type="match status" value="1"/>
</dbReference>
<sequence>MHDGQRLGHPASDVQDWSRRDSIEAELILHTLREEVVPLYYQRGPEGHSTEWVRRAKQAMITVMPRFNMQRVLRDYTDKLYRRATEQYARLAHEQYSGARQLAEWKQRVRQAWSRIDLRLIEAASAEITRDRSLRMTVAANLAGLQPSDVRVEFIARRLLPQAVTDPPPLCSFEAPSPPGVWRALMHPTGEWDGGAAVFQLDAEPPGCGQFASEVRIYPWHELLAHEYGMGMMKWL</sequence>